<dbReference type="RefSeq" id="WP_048550468.1">
    <property type="nucleotide sequence ID" value="NZ_HF570958.1"/>
</dbReference>
<gene>
    <name evidence="1" type="ORF">BN12_220031</name>
</gene>
<evidence type="ECO:0000313" key="2">
    <source>
        <dbReference type="Proteomes" id="UP000035721"/>
    </source>
</evidence>
<dbReference type="Proteomes" id="UP000035721">
    <property type="component" value="Unassembled WGS sequence"/>
</dbReference>
<comment type="caution">
    <text evidence="1">The sequence shown here is derived from an EMBL/GenBank/DDBJ whole genome shotgun (WGS) entry which is preliminary data.</text>
</comment>
<keyword evidence="2" id="KW-1185">Reference proteome</keyword>
<protein>
    <submittedName>
        <fullName evidence="1">Uncharacterized protein</fullName>
    </submittedName>
</protein>
<sequence>MSKNHARKGSQPHGKPQVRVEAHKLWIHSDPGATTVWATEPDLNWVITEGFRRVRIPGVANESAGQVVVLVDVENGIHEVYTNHDWRLHDAGVTSEREVIDEAIRALQTVRAGIEQAETGTAGVTR</sequence>
<organism evidence="1 2">
    <name type="scientific">Nostocoides japonicum T1-X7</name>
    <dbReference type="NCBI Taxonomy" id="1194083"/>
    <lineage>
        <taxon>Bacteria</taxon>
        <taxon>Bacillati</taxon>
        <taxon>Actinomycetota</taxon>
        <taxon>Actinomycetes</taxon>
        <taxon>Micrococcales</taxon>
        <taxon>Intrasporangiaceae</taxon>
        <taxon>Nostocoides</taxon>
    </lineage>
</organism>
<accession>A0A077LV09</accession>
<dbReference type="STRING" id="1194083.BN12_220031"/>
<dbReference type="AlphaFoldDB" id="A0A077LV09"/>
<name>A0A077LV09_9MICO</name>
<proteinExistence type="predicted"/>
<dbReference type="EMBL" id="CAJB01000135">
    <property type="protein sequence ID" value="CCH77753.1"/>
    <property type="molecule type" value="Genomic_DNA"/>
</dbReference>
<reference evidence="1 2" key="1">
    <citation type="journal article" date="2013" name="ISME J.">
        <title>A metabolic model for members of the genus Tetrasphaera involved in enhanced biological phosphorus removal.</title>
        <authorList>
            <person name="Kristiansen R."/>
            <person name="Nguyen H.T.T."/>
            <person name="Saunders A.M."/>
            <person name="Nielsen J.L."/>
            <person name="Wimmer R."/>
            <person name="Le V.Q."/>
            <person name="McIlroy S.J."/>
            <person name="Petrovski S."/>
            <person name="Seviour R.J."/>
            <person name="Calteau A."/>
            <person name="Nielsen K.L."/>
            <person name="Nielsen P.H."/>
        </authorList>
    </citation>
    <scope>NUCLEOTIDE SEQUENCE [LARGE SCALE GENOMIC DNA]</scope>
    <source>
        <strain evidence="1 2">T1-X7</strain>
    </source>
</reference>
<evidence type="ECO:0000313" key="1">
    <source>
        <dbReference type="EMBL" id="CCH77753.1"/>
    </source>
</evidence>